<dbReference type="GO" id="GO:0098609">
    <property type="term" value="P:cell-cell adhesion"/>
    <property type="evidence" value="ECO:0007669"/>
    <property type="project" value="InterPro"/>
</dbReference>
<sequence length="302" mass="34050">PGVRKAMRECENLIDSLVHYIRGTVADRTMDDKSTENCVGILHNLSYQIESELPQKCAQVPRESRQDLDTEPKTYGCFSYRSAKITEHQLPLLEKNTNPHGIEWLWSPITVRMYMSLVACSTCDFTKLAAVGALRNITAGNGAISKALAFTIVLEENGLLQIKKMLKSEQSDLEKAAVFLIKNLSRNHELHLPIANQVLPEVVKLLPNSDTSTDSEMTTSLCQILTYLSQNHLENVEKIIKLKCLQRIINISKTENGQAACILLHAIWKQTELHGTLRKVSSCTHHTPSYHVSHPFLHIFRL</sequence>
<keyword evidence="3" id="KW-1185">Reference proteome</keyword>
<accession>A0A3Q0SMK0</accession>
<dbReference type="InterPro" id="IPR016024">
    <property type="entry name" value="ARM-type_fold"/>
</dbReference>
<evidence type="ECO:0000313" key="3">
    <source>
        <dbReference type="Proteomes" id="UP000261340"/>
    </source>
</evidence>
<dbReference type="Ensembl" id="ENSACIT00000023577.1">
    <property type="protein sequence ID" value="ENSACIP00000022968.1"/>
    <property type="gene ID" value="ENSACIG00000017869.1"/>
</dbReference>
<organism evidence="2 3">
    <name type="scientific">Amphilophus citrinellus</name>
    <name type="common">Midas cichlid</name>
    <name type="synonym">Cichlasoma citrinellum</name>
    <dbReference type="NCBI Taxonomy" id="61819"/>
    <lineage>
        <taxon>Eukaryota</taxon>
        <taxon>Metazoa</taxon>
        <taxon>Chordata</taxon>
        <taxon>Craniata</taxon>
        <taxon>Vertebrata</taxon>
        <taxon>Euteleostomi</taxon>
        <taxon>Actinopterygii</taxon>
        <taxon>Neopterygii</taxon>
        <taxon>Teleostei</taxon>
        <taxon>Neoteleostei</taxon>
        <taxon>Acanthomorphata</taxon>
        <taxon>Ovalentaria</taxon>
        <taxon>Cichlomorphae</taxon>
        <taxon>Cichliformes</taxon>
        <taxon>Cichlidae</taxon>
        <taxon>New World cichlids</taxon>
        <taxon>Cichlasomatinae</taxon>
        <taxon>Heroini</taxon>
        <taxon>Amphilophus</taxon>
    </lineage>
</organism>
<dbReference type="GeneTree" id="ENSGT00940000158677"/>
<dbReference type="GO" id="GO:0002934">
    <property type="term" value="P:desmosome organization"/>
    <property type="evidence" value="ECO:0007669"/>
    <property type="project" value="TreeGrafter"/>
</dbReference>
<reference evidence="2" key="2">
    <citation type="submission" date="2025-09" db="UniProtKB">
        <authorList>
            <consortium name="Ensembl"/>
        </authorList>
    </citation>
    <scope>IDENTIFICATION</scope>
</reference>
<keyword evidence="1" id="KW-0677">Repeat</keyword>
<dbReference type="AlphaFoldDB" id="A0A3Q0SMK0"/>
<dbReference type="GO" id="GO:0005737">
    <property type="term" value="C:cytoplasm"/>
    <property type="evidence" value="ECO:0007669"/>
    <property type="project" value="TreeGrafter"/>
</dbReference>
<dbReference type="GO" id="GO:0072659">
    <property type="term" value="P:protein localization to plasma membrane"/>
    <property type="evidence" value="ECO:0007669"/>
    <property type="project" value="TreeGrafter"/>
</dbReference>
<dbReference type="GO" id="GO:0005634">
    <property type="term" value="C:nucleus"/>
    <property type="evidence" value="ECO:0007669"/>
    <property type="project" value="TreeGrafter"/>
</dbReference>
<dbReference type="SUPFAM" id="SSF48371">
    <property type="entry name" value="ARM repeat"/>
    <property type="match status" value="1"/>
</dbReference>
<proteinExistence type="predicted"/>
<dbReference type="GO" id="GO:0005912">
    <property type="term" value="C:adherens junction"/>
    <property type="evidence" value="ECO:0007669"/>
    <property type="project" value="TreeGrafter"/>
</dbReference>
<dbReference type="PANTHER" id="PTHR10372:SF25">
    <property type="entry name" value="PLAKOPHILIN-2"/>
    <property type="match status" value="1"/>
</dbReference>
<dbReference type="GO" id="GO:0005886">
    <property type="term" value="C:plasma membrane"/>
    <property type="evidence" value="ECO:0007669"/>
    <property type="project" value="TreeGrafter"/>
</dbReference>
<dbReference type="GO" id="GO:0045110">
    <property type="term" value="P:intermediate filament bundle assembly"/>
    <property type="evidence" value="ECO:0007669"/>
    <property type="project" value="TreeGrafter"/>
</dbReference>
<protein>
    <recommendedName>
        <fullName evidence="4">Plakophilin 2</fullName>
    </recommendedName>
</protein>
<dbReference type="PANTHER" id="PTHR10372">
    <property type="entry name" value="PLAKOPHILLIN-RELATED"/>
    <property type="match status" value="1"/>
</dbReference>
<dbReference type="InterPro" id="IPR011989">
    <property type="entry name" value="ARM-like"/>
</dbReference>
<dbReference type="Proteomes" id="UP000261340">
    <property type="component" value="Unplaced"/>
</dbReference>
<dbReference type="GO" id="GO:0014704">
    <property type="term" value="C:intercalated disc"/>
    <property type="evidence" value="ECO:0007669"/>
    <property type="project" value="TreeGrafter"/>
</dbReference>
<name>A0A3Q0SMK0_AMPCI</name>
<dbReference type="GO" id="GO:0007507">
    <property type="term" value="P:heart development"/>
    <property type="evidence" value="ECO:0007669"/>
    <property type="project" value="TreeGrafter"/>
</dbReference>
<evidence type="ECO:0000313" key="2">
    <source>
        <dbReference type="Ensembl" id="ENSACIP00000022968.1"/>
    </source>
</evidence>
<dbReference type="Gene3D" id="1.25.10.10">
    <property type="entry name" value="Leucine-rich Repeat Variant"/>
    <property type="match status" value="1"/>
</dbReference>
<evidence type="ECO:0000256" key="1">
    <source>
        <dbReference type="ARBA" id="ARBA00022737"/>
    </source>
</evidence>
<dbReference type="OMA" id="CTHHTPS"/>
<reference evidence="2" key="1">
    <citation type="submission" date="2025-08" db="UniProtKB">
        <authorList>
            <consortium name="Ensembl"/>
        </authorList>
    </citation>
    <scope>IDENTIFICATION</scope>
</reference>
<dbReference type="STRING" id="61819.ENSACIP00000022968"/>
<evidence type="ECO:0008006" key="4">
    <source>
        <dbReference type="Google" id="ProtNLM"/>
    </source>
</evidence>
<dbReference type="InterPro" id="IPR028435">
    <property type="entry name" value="Plakophilin/d_Catenin"/>
</dbReference>